<feature type="domain" description="DUF5641" evidence="1">
    <location>
        <begin position="548"/>
        <end position="609"/>
    </location>
</feature>
<evidence type="ECO:0000313" key="3">
    <source>
        <dbReference type="RefSeq" id="XP_017876324.1"/>
    </source>
</evidence>
<feature type="non-terminal residue" evidence="3">
    <location>
        <position position="1"/>
    </location>
</feature>
<dbReference type="Pfam" id="PF05380">
    <property type="entry name" value="Peptidase_A17"/>
    <property type="match status" value="1"/>
</dbReference>
<dbReference type="KEGG" id="ccal:108622755"/>
<dbReference type="InterPro" id="IPR036397">
    <property type="entry name" value="RNaseH_sf"/>
</dbReference>
<dbReference type="PANTHER" id="PTHR47331:SF4">
    <property type="entry name" value="PEPTIDASE S1 DOMAIN-CONTAINING PROTEIN"/>
    <property type="match status" value="1"/>
</dbReference>
<dbReference type="GO" id="GO:0003676">
    <property type="term" value="F:nucleic acid binding"/>
    <property type="evidence" value="ECO:0007669"/>
    <property type="project" value="InterPro"/>
</dbReference>
<keyword evidence="2" id="KW-1185">Reference proteome</keyword>
<dbReference type="AlphaFoldDB" id="A0AAJ7N4D2"/>
<reference evidence="3" key="1">
    <citation type="submission" date="2025-08" db="UniProtKB">
        <authorList>
            <consortium name="RefSeq"/>
        </authorList>
    </citation>
    <scope>IDENTIFICATION</scope>
    <source>
        <tissue evidence="3">Whole body</tissue>
    </source>
</reference>
<dbReference type="Gene3D" id="3.30.420.10">
    <property type="entry name" value="Ribonuclease H-like superfamily/Ribonuclease H"/>
    <property type="match status" value="1"/>
</dbReference>
<dbReference type="Proteomes" id="UP000694925">
    <property type="component" value="Unplaced"/>
</dbReference>
<dbReference type="PANTHER" id="PTHR47331">
    <property type="entry name" value="PHD-TYPE DOMAIN-CONTAINING PROTEIN"/>
    <property type="match status" value="1"/>
</dbReference>
<dbReference type="InterPro" id="IPR012337">
    <property type="entry name" value="RNaseH-like_sf"/>
</dbReference>
<evidence type="ECO:0000313" key="2">
    <source>
        <dbReference type="Proteomes" id="UP000694925"/>
    </source>
</evidence>
<evidence type="ECO:0000259" key="1">
    <source>
        <dbReference type="Pfam" id="PF18701"/>
    </source>
</evidence>
<feature type="non-terminal residue" evidence="3">
    <location>
        <position position="609"/>
    </location>
</feature>
<dbReference type="RefSeq" id="XP_017876324.1">
    <property type="nucleotide sequence ID" value="XM_018020835.1"/>
</dbReference>
<accession>A0AAJ7N4D2</accession>
<dbReference type="InterPro" id="IPR008042">
    <property type="entry name" value="Retrotrans_Pao"/>
</dbReference>
<dbReference type="InterPro" id="IPR040676">
    <property type="entry name" value="DUF5641"/>
</dbReference>
<organism evidence="2 3">
    <name type="scientific">Ceratina calcarata</name>
    <dbReference type="NCBI Taxonomy" id="156304"/>
    <lineage>
        <taxon>Eukaryota</taxon>
        <taxon>Metazoa</taxon>
        <taxon>Ecdysozoa</taxon>
        <taxon>Arthropoda</taxon>
        <taxon>Hexapoda</taxon>
        <taxon>Insecta</taxon>
        <taxon>Pterygota</taxon>
        <taxon>Neoptera</taxon>
        <taxon>Endopterygota</taxon>
        <taxon>Hymenoptera</taxon>
        <taxon>Apocrita</taxon>
        <taxon>Aculeata</taxon>
        <taxon>Apoidea</taxon>
        <taxon>Anthophila</taxon>
        <taxon>Apidae</taxon>
        <taxon>Ceratina</taxon>
        <taxon>Zadontomerus</taxon>
    </lineage>
</organism>
<proteinExistence type="predicted"/>
<protein>
    <submittedName>
        <fullName evidence="3">Uncharacterized protein LOC108622755</fullName>
    </submittedName>
</protein>
<gene>
    <name evidence="3" type="primary">LOC108622755</name>
</gene>
<dbReference type="GeneID" id="108622755"/>
<dbReference type="Pfam" id="PF18701">
    <property type="entry name" value="DUF5641"/>
    <property type="match status" value="1"/>
</dbReference>
<dbReference type="SUPFAM" id="SSF53098">
    <property type="entry name" value="Ribonuclease H-like"/>
    <property type="match status" value="1"/>
</dbReference>
<sequence length="609" mass="70012">DLLTGSETSEQAIEIRKSLTLVLSQYGFPLRKWASNDPTVVSYDKDSSNNQIEIRPTDRESKTLGLLWSAETDELRYALTNPRPNKITKRNILSEIAQIFDPLGLIGPITVKAKLIMQELWQLQVHWDESLPQDFHTRWINYRQELNDLVSLSIPRRVAGDLTQTIELHGFSDASEKAYGASVYLRTRTDTGSWQSHLLCAKSRVAPLKTISLPRLELCGALLLARLANKVKTALNIDNLRESYWTDSTITLAWIRNEPCRWKTFVANRVSELQQLTSSNHWRHVMSEDNPADLISRGTNLSSIKNCSLWWHGPSWLLRECNEWPSSEATPEIVPEARQTTTTHLVASEIPAIDEFDLISRYSSYCKLRRVTAYCLRFIVKLRSKIRTSSAEDNQKTGPITTIELSQAKRVLVGIVQRAHFARELESLIQNKSISLGGRLVRRTLAQEGIEWHLIPPYAPHFGELWEGGVKQVKTHLRRVIGEQRLTYEELYTILTQIEACLNSRPLHPLSSDPNDLTPLTPGHFLIGDSLMALPQPDMTTIKQNRLNRYQLIQQTVQHFWKRWHQEYLHELQQRHKWKLDSSGNIKIGSLVLIKEDNIPPMKWRLGRI</sequence>
<name>A0AAJ7N4D2_9HYME</name>